<dbReference type="PANTHER" id="PTHR44154">
    <property type="entry name" value="QUINONE OXIDOREDUCTASE"/>
    <property type="match status" value="1"/>
</dbReference>
<dbReference type="eggNOG" id="COG0604">
    <property type="taxonomic scope" value="Bacteria"/>
</dbReference>
<dbReference type="InterPro" id="IPR013154">
    <property type="entry name" value="ADH-like_N"/>
</dbReference>
<protein>
    <submittedName>
        <fullName evidence="3">Putative oxidoreductase</fullName>
    </submittedName>
</protein>
<keyword evidence="1" id="KW-0521">NADP</keyword>
<sequence length="327" mass="34071">MLAAYIDELGSPDAIRHGELPDPVPGPNEVLVAVEVVSVNHVDTFVRSGAWRTPLEFPFVIGRDLVGTVLGTGPAAAHRFRPGDRVWCNSLGHDGRQGAAAERAVVPVDRLYRLPDGVDPVDAVALAHPAVTAYLALFEQARLRAGESVLVLGAAGNVGSAAVVMAAHAGARVLATASARDAGYVRSLGAAEVLDYRDPDLVGRIRALCPDGVDVHVDTSGRNDLDTGVDLLASRGRLVLLAGLRTRPVLPVGPLYLKDRSILGFAISHADGAQLAAAAAHVNHLTAAGLLRPRATEVLPLARAAEAHRRLDDGAVSGKLVLRAAGN</sequence>
<dbReference type="InterPro" id="IPR051603">
    <property type="entry name" value="Zinc-ADH_QOR/CCCR"/>
</dbReference>
<evidence type="ECO:0000259" key="2">
    <source>
        <dbReference type="SMART" id="SM00829"/>
    </source>
</evidence>
<accession>E4N0I9</accession>
<feature type="domain" description="Enoyl reductase (ER)" evidence="2">
    <location>
        <begin position="10"/>
        <end position="322"/>
    </location>
</feature>
<dbReference type="KEGG" id="ksk:KSE_59030"/>
<dbReference type="SMART" id="SM00829">
    <property type="entry name" value="PKS_ER"/>
    <property type="match status" value="1"/>
</dbReference>
<dbReference type="EMBL" id="AP010968">
    <property type="protein sequence ID" value="BAJ31673.1"/>
    <property type="molecule type" value="Genomic_DNA"/>
</dbReference>
<proteinExistence type="predicted"/>
<evidence type="ECO:0000313" key="3">
    <source>
        <dbReference type="EMBL" id="BAJ31673.1"/>
    </source>
</evidence>
<dbReference type="Gene3D" id="3.40.50.720">
    <property type="entry name" value="NAD(P)-binding Rossmann-like Domain"/>
    <property type="match status" value="1"/>
</dbReference>
<dbReference type="Gene3D" id="3.90.180.10">
    <property type="entry name" value="Medium-chain alcohol dehydrogenases, catalytic domain"/>
    <property type="match status" value="1"/>
</dbReference>
<dbReference type="Proteomes" id="UP000007076">
    <property type="component" value="Chromosome"/>
</dbReference>
<dbReference type="PATRIC" id="fig|452652.3.peg.5910"/>
<gene>
    <name evidence="3" type="ordered locus">KSE_59030</name>
</gene>
<dbReference type="AlphaFoldDB" id="E4N0I9"/>
<dbReference type="InterPro" id="IPR020843">
    <property type="entry name" value="ER"/>
</dbReference>
<dbReference type="PANTHER" id="PTHR44154:SF1">
    <property type="entry name" value="QUINONE OXIDOREDUCTASE"/>
    <property type="match status" value="1"/>
</dbReference>
<dbReference type="Pfam" id="PF08240">
    <property type="entry name" value="ADH_N"/>
    <property type="match status" value="1"/>
</dbReference>
<dbReference type="InterPro" id="IPR011032">
    <property type="entry name" value="GroES-like_sf"/>
</dbReference>
<name>E4N0I9_KITSK</name>
<dbReference type="SUPFAM" id="SSF50129">
    <property type="entry name" value="GroES-like"/>
    <property type="match status" value="1"/>
</dbReference>
<dbReference type="Pfam" id="PF00107">
    <property type="entry name" value="ADH_zinc_N"/>
    <property type="match status" value="1"/>
</dbReference>
<dbReference type="HOGENOM" id="CLU_026673_3_1_11"/>
<dbReference type="InterPro" id="IPR013149">
    <property type="entry name" value="ADH-like_C"/>
</dbReference>
<evidence type="ECO:0000256" key="1">
    <source>
        <dbReference type="ARBA" id="ARBA00022857"/>
    </source>
</evidence>
<reference evidence="3 4" key="1">
    <citation type="journal article" date="2010" name="DNA Res.">
        <title>Genome sequence of Kitasatospora setae NBRC 14216T: an evolutionary snapshot of the family Streptomycetaceae.</title>
        <authorList>
            <person name="Ichikawa N."/>
            <person name="Oguchi A."/>
            <person name="Ikeda H."/>
            <person name="Ishikawa J."/>
            <person name="Kitani S."/>
            <person name="Watanabe Y."/>
            <person name="Nakamura S."/>
            <person name="Katano Y."/>
            <person name="Kishi E."/>
            <person name="Sasagawa M."/>
            <person name="Ankai A."/>
            <person name="Fukui S."/>
            <person name="Hashimoto Y."/>
            <person name="Kamata S."/>
            <person name="Otoguro M."/>
            <person name="Tanikawa S."/>
            <person name="Nihira T."/>
            <person name="Horinouchi S."/>
            <person name="Ohnishi Y."/>
            <person name="Hayakawa M."/>
            <person name="Kuzuyama T."/>
            <person name="Arisawa A."/>
            <person name="Nomoto F."/>
            <person name="Miura H."/>
            <person name="Takahashi Y."/>
            <person name="Fujita N."/>
        </authorList>
    </citation>
    <scope>NUCLEOTIDE SEQUENCE [LARGE SCALE GENOMIC DNA]</scope>
    <source>
        <strain evidence="4">ATCC 33774 / DSM 43861 / JCM 3304 / KCC A-0304 / NBRC 14216 / KM-6054</strain>
    </source>
</reference>
<dbReference type="InterPro" id="IPR036291">
    <property type="entry name" value="NAD(P)-bd_dom_sf"/>
</dbReference>
<dbReference type="GO" id="GO:0016491">
    <property type="term" value="F:oxidoreductase activity"/>
    <property type="evidence" value="ECO:0007669"/>
    <property type="project" value="InterPro"/>
</dbReference>
<dbReference type="SUPFAM" id="SSF51735">
    <property type="entry name" value="NAD(P)-binding Rossmann-fold domains"/>
    <property type="match status" value="1"/>
</dbReference>
<dbReference type="STRING" id="452652.KSE_59030"/>
<evidence type="ECO:0000313" key="4">
    <source>
        <dbReference type="Proteomes" id="UP000007076"/>
    </source>
</evidence>
<keyword evidence="4" id="KW-1185">Reference proteome</keyword>
<dbReference type="RefSeq" id="WP_014138970.1">
    <property type="nucleotide sequence ID" value="NC_016109.1"/>
</dbReference>
<organism evidence="3 4">
    <name type="scientific">Kitasatospora setae (strain ATCC 33774 / DSM 43861 / JCM 3304 / KCC A-0304 / NBRC 14216 / KM-6054)</name>
    <name type="common">Streptomyces setae</name>
    <dbReference type="NCBI Taxonomy" id="452652"/>
    <lineage>
        <taxon>Bacteria</taxon>
        <taxon>Bacillati</taxon>
        <taxon>Actinomycetota</taxon>
        <taxon>Actinomycetes</taxon>
        <taxon>Kitasatosporales</taxon>
        <taxon>Streptomycetaceae</taxon>
        <taxon>Kitasatospora</taxon>
    </lineage>
</organism>
<dbReference type="CDD" id="cd08253">
    <property type="entry name" value="zeta_crystallin"/>
    <property type="match status" value="1"/>
</dbReference>